<gene>
    <name evidence="2" type="ORF">H5410_058132</name>
</gene>
<protein>
    <recommendedName>
        <fullName evidence="1">F-box domain-containing protein</fullName>
    </recommendedName>
</protein>
<evidence type="ECO:0000313" key="3">
    <source>
        <dbReference type="Proteomes" id="UP000824120"/>
    </source>
</evidence>
<organism evidence="2 3">
    <name type="scientific">Solanum commersonii</name>
    <name type="common">Commerson's wild potato</name>
    <name type="synonym">Commerson's nightshade</name>
    <dbReference type="NCBI Taxonomy" id="4109"/>
    <lineage>
        <taxon>Eukaryota</taxon>
        <taxon>Viridiplantae</taxon>
        <taxon>Streptophyta</taxon>
        <taxon>Embryophyta</taxon>
        <taxon>Tracheophyta</taxon>
        <taxon>Spermatophyta</taxon>
        <taxon>Magnoliopsida</taxon>
        <taxon>eudicotyledons</taxon>
        <taxon>Gunneridae</taxon>
        <taxon>Pentapetalae</taxon>
        <taxon>asterids</taxon>
        <taxon>lamiids</taxon>
        <taxon>Solanales</taxon>
        <taxon>Solanaceae</taxon>
        <taxon>Solanoideae</taxon>
        <taxon>Solaneae</taxon>
        <taxon>Solanum</taxon>
    </lineage>
</organism>
<dbReference type="OrthoDB" id="1891924at2759"/>
<sequence length="205" mass="23066">MDYLPVEVVGHILSHLGAARDVIVASATCRKWREACQKHLHTLSFNSHDWPLYPDLSTSRLEILITQTLFQTTHLQGLSILMDDVDEFSASTVVAWLMYTRESLQWLFYNVRTNPNINILDICGQQKLEMLVLAHNSVSGVEPNYQRSETNINVVYWAQSTISEAGRKAMFTPGTHVTAASFSSFIQPSVYGSNLSTFSRRGILA</sequence>
<dbReference type="EMBL" id="JACXVP010000011">
    <property type="protein sequence ID" value="KAG5577998.1"/>
    <property type="molecule type" value="Genomic_DNA"/>
</dbReference>
<dbReference type="SUPFAM" id="SSF81383">
    <property type="entry name" value="F-box domain"/>
    <property type="match status" value="1"/>
</dbReference>
<name>A0A9J5WSR9_SOLCO</name>
<dbReference type="Proteomes" id="UP000824120">
    <property type="component" value="Chromosome 11"/>
</dbReference>
<dbReference type="AlphaFoldDB" id="A0A9J5WSR9"/>
<evidence type="ECO:0000259" key="1">
    <source>
        <dbReference type="SMART" id="SM00256"/>
    </source>
</evidence>
<accession>A0A9J5WSR9</accession>
<comment type="caution">
    <text evidence="2">The sequence shown here is derived from an EMBL/GenBank/DDBJ whole genome shotgun (WGS) entry which is preliminary data.</text>
</comment>
<keyword evidence="3" id="KW-1185">Reference proteome</keyword>
<reference evidence="2 3" key="1">
    <citation type="submission" date="2020-09" db="EMBL/GenBank/DDBJ databases">
        <title>De no assembly of potato wild relative species, Solanum commersonii.</title>
        <authorList>
            <person name="Cho K."/>
        </authorList>
    </citation>
    <scope>NUCLEOTIDE SEQUENCE [LARGE SCALE GENOMIC DNA]</scope>
    <source>
        <strain evidence="2">LZ3.2</strain>
        <tissue evidence="2">Leaf</tissue>
    </source>
</reference>
<dbReference type="InterPro" id="IPR001810">
    <property type="entry name" value="F-box_dom"/>
</dbReference>
<evidence type="ECO:0000313" key="2">
    <source>
        <dbReference type="EMBL" id="KAG5577998.1"/>
    </source>
</evidence>
<proteinExistence type="predicted"/>
<dbReference type="Pfam" id="PF12937">
    <property type="entry name" value="F-box-like"/>
    <property type="match status" value="1"/>
</dbReference>
<dbReference type="InterPro" id="IPR036047">
    <property type="entry name" value="F-box-like_dom_sf"/>
</dbReference>
<feature type="domain" description="F-box" evidence="1">
    <location>
        <begin position="4"/>
        <end position="45"/>
    </location>
</feature>
<dbReference type="SMART" id="SM00256">
    <property type="entry name" value="FBOX"/>
    <property type="match status" value="1"/>
</dbReference>
<dbReference type="CDD" id="cd09917">
    <property type="entry name" value="F-box_SF"/>
    <property type="match status" value="1"/>
</dbReference>
<dbReference type="Gene3D" id="1.20.1280.50">
    <property type="match status" value="1"/>
</dbReference>